<dbReference type="SUPFAM" id="SSF49764">
    <property type="entry name" value="HSP20-like chaperones"/>
    <property type="match status" value="1"/>
</dbReference>
<evidence type="ECO:0000313" key="2">
    <source>
        <dbReference type="EMBL" id="ABD42331.1"/>
    </source>
</evidence>
<dbReference type="HOGENOM" id="CLU_152998_0_0_2"/>
<feature type="coiled-coil region" evidence="1">
    <location>
        <begin position="6"/>
        <end position="33"/>
    </location>
</feature>
<gene>
    <name evidence="2" type="ordered locus">Mhun_2634</name>
</gene>
<name>Q2FS83_METHJ</name>
<dbReference type="EMBL" id="CP000254">
    <property type="protein sequence ID" value="ABD42331.1"/>
    <property type="molecule type" value="Genomic_DNA"/>
</dbReference>
<protein>
    <submittedName>
        <fullName evidence="2">Uncharacterized protein</fullName>
    </submittedName>
</protein>
<dbReference type="Proteomes" id="UP000001941">
    <property type="component" value="Chromosome"/>
</dbReference>
<dbReference type="InterPro" id="IPR008978">
    <property type="entry name" value="HSP20-like_chaperone"/>
</dbReference>
<organism evidence="2 3">
    <name type="scientific">Methanospirillum hungatei JF-1 (strain ATCC 27890 / DSM 864 / NBRC 100397 / JF-1)</name>
    <dbReference type="NCBI Taxonomy" id="323259"/>
    <lineage>
        <taxon>Archaea</taxon>
        <taxon>Methanobacteriati</taxon>
        <taxon>Methanobacteriota</taxon>
        <taxon>Stenosarchaea group</taxon>
        <taxon>Methanomicrobia</taxon>
        <taxon>Methanomicrobiales</taxon>
        <taxon>Methanospirillaceae</taxon>
        <taxon>Methanospirillum</taxon>
    </lineage>
</organism>
<dbReference type="eggNOG" id="arCOG01833">
    <property type="taxonomic scope" value="Archaea"/>
</dbReference>
<evidence type="ECO:0000313" key="3">
    <source>
        <dbReference type="Proteomes" id="UP000001941"/>
    </source>
</evidence>
<evidence type="ECO:0000256" key="1">
    <source>
        <dbReference type="SAM" id="Coils"/>
    </source>
</evidence>
<proteinExistence type="predicted"/>
<accession>Q2FS83</accession>
<dbReference type="STRING" id="323259.Mhun_2634"/>
<dbReference type="CDD" id="cd06463">
    <property type="entry name" value="p23_like"/>
    <property type="match status" value="1"/>
</dbReference>
<sequence length="158" mass="17428">MPNNPYDDLLKNLVKLLEQITSLEQNMRKMQNGVPAKPGIIGCAIITGGLNHRDPGMADSRQNQKPGLAYEMVDAGMTAYLTIQLPPHLSIEPCVEFTERRCNISTQGMSGSIDLQFPIIPETSSWTYHNGVLDVVLEKRPEEPTGIDPEFVAGAEYS</sequence>
<keyword evidence="3" id="KW-1185">Reference proteome</keyword>
<reference evidence="3" key="1">
    <citation type="journal article" date="2016" name="Stand. Genomic Sci.">
        <title>Complete genome sequence of Methanospirillum hungatei type strain JF1.</title>
        <authorList>
            <person name="Gunsalus R.P."/>
            <person name="Cook L.E."/>
            <person name="Crable B."/>
            <person name="Rohlin L."/>
            <person name="McDonald E."/>
            <person name="Mouttaki H."/>
            <person name="Sieber J.R."/>
            <person name="Poweleit N."/>
            <person name="Zhou H."/>
            <person name="Lapidus A.L."/>
            <person name="Daligault H.E."/>
            <person name="Land M."/>
            <person name="Gilna P."/>
            <person name="Ivanova N."/>
            <person name="Kyrpides N."/>
            <person name="Culley D.E."/>
            <person name="McInerney M.J."/>
        </authorList>
    </citation>
    <scope>NUCLEOTIDE SEQUENCE [LARGE SCALE GENOMIC DNA]</scope>
    <source>
        <strain evidence="3">ATCC 27890 / DSM 864 / NBRC 100397 / JF-1</strain>
    </source>
</reference>
<dbReference type="RefSeq" id="WP_011449588.1">
    <property type="nucleotide sequence ID" value="NC_007796.1"/>
</dbReference>
<dbReference type="KEGG" id="mhu:Mhun_2634"/>
<dbReference type="AlphaFoldDB" id="Q2FS83"/>
<dbReference type="EnsemblBacteria" id="ABD42331">
    <property type="protein sequence ID" value="ABD42331"/>
    <property type="gene ID" value="Mhun_2634"/>
</dbReference>
<dbReference type="InParanoid" id="Q2FS83"/>
<keyword evidence="1" id="KW-0175">Coiled coil</keyword>
<dbReference type="OrthoDB" id="110161at2157"/>
<dbReference type="GeneID" id="3924146"/>